<keyword evidence="3" id="KW-0456">Lyase</keyword>
<dbReference type="InterPro" id="IPR015422">
    <property type="entry name" value="PyrdxlP-dep_Trfase_small"/>
</dbReference>
<reference evidence="3 4" key="1">
    <citation type="submission" date="2018-11" db="EMBL/GenBank/DDBJ databases">
        <title>Genomic Encyclopedia of Type Strains, Phase IV (KMG-IV): sequencing the most valuable type-strain genomes for metagenomic binning, comparative biology and taxonomic classification.</title>
        <authorList>
            <person name="Goeker M."/>
        </authorList>
    </citation>
    <scope>NUCLEOTIDE SEQUENCE [LARGE SCALE GENOMIC DNA]</scope>
    <source>
        <strain evidence="3 4">DSM 21945</strain>
    </source>
</reference>
<dbReference type="Gene3D" id="3.40.640.10">
    <property type="entry name" value="Type I PLP-dependent aspartate aminotransferase-like (Major domain)"/>
    <property type="match status" value="1"/>
</dbReference>
<dbReference type="GO" id="GO:0016829">
    <property type="term" value="F:lyase activity"/>
    <property type="evidence" value="ECO:0007669"/>
    <property type="project" value="UniProtKB-KW"/>
</dbReference>
<evidence type="ECO:0000313" key="3">
    <source>
        <dbReference type="EMBL" id="ROQ22408.1"/>
    </source>
</evidence>
<name>A0A3N1P453_9GAMM</name>
<dbReference type="PANTHER" id="PTHR43586:SF15">
    <property type="entry name" value="BLR3095 PROTEIN"/>
    <property type="match status" value="1"/>
</dbReference>
<dbReference type="InterPro" id="IPR015421">
    <property type="entry name" value="PyrdxlP-dep_Trfase_major"/>
</dbReference>
<dbReference type="SUPFAM" id="SSF53383">
    <property type="entry name" value="PLP-dependent transferases"/>
    <property type="match status" value="1"/>
</dbReference>
<comment type="caution">
    <text evidence="3">The sequence shown here is derived from an EMBL/GenBank/DDBJ whole genome shotgun (WGS) entry which is preliminary data.</text>
</comment>
<protein>
    <submittedName>
        <fullName evidence="3">Selenocysteine lyase/cysteine desulfurase</fullName>
    </submittedName>
</protein>
<evidence type="ECO:0000256" key="1">
    <source>
        <dbReference type="ARBA" id="ARBA00022898"/>
    </source>
</evidence>
<dbReference type="EMBL" id="RJUL01000010">
    <property type="protein sequence ID" value="ROQ22408.1"/>
    <property type="molecule type" value="Genomic_DNA"/>
</dbReference>
<dbReference type="InterPro" id="IPR015424">
    <property type="entry name" value="PyrdxlP-dep_Trfase"/>
</dbReference>
<dbReference type="Proteomes" id="UP000268033">
    <property type="component" value="Unassembled WGS sequence"/>
</dbReference>
<proteinExistence type="predicted"/>
<dbReference type="Gene3D" id="3.90.1150.10">
    <property type="entry name" value="Aspartate Aminotransferase, domain 1"/>
    <property type="match status" value="1"/>
</dbReference>
<dbReference type="PANTHER" id="PTHR43586">
    <property type="entry name" value="CYSTEINE DESULFURASE"/>
    <property type="match status" value="1"/>
</dbReference>
<dbReference type="STRING" id="584787.GCA_001247655_00954"/>
<gene>
    <name evidence="3" type="ORF">EDC28_11047</name>
</gene>
<evidence type="ECO:0000313" key="4">
    <source>
        <dbReference type="Proteomes" id="UP000268033"/>
    </source>
</evidence>
<accession>A0A3N1P453</accession>
<sequence>MGESMLKQHYQRFLSHHQGKQHYACHSHHFWPDITRSAQLAYWDDSARLADEKWAMFFGEKVPALQRHIAKLLSLPQAEQLVFAPNTHEFVLRLLSCLPNHRKVRILTTDSEFHSFSRQCQRLEEAGLAEVVRVATQPFASFEARLISEAAKGGWDLLFFSQVFFNSGVAVNNLGAIVNAIPDPQTLIAIDGYHGFCAIPTDLSAIAHRAFYLAGSYKYAQGGEGCCFLAVPPDCALRPVNTGWYAEFGALEQRRGQTAAYASDGMRFAGSTFDMSALYRVLSVLDWYQRDGITIAAIHSHVQQLQQAFLTELDAIASPQLNRGQLLCHDLGQHGHFLTFALPDDAATQRLADFLRTQGILTDHRGNRLRFGFAPYHELADIRLQALRDL</sequence>
<organism evidence="3 4">
    <name type="scientific">Gallaecimonas pentaromativorans</name>
    <dbReference type="NCBI Taxonomy" id="584787"/>
    <lineage>
        <taxon>Bacteria</taxon>
        <taxon>Pseudomonadati</taxon>
        <taxon>Pseudomonadota</taxon>
        <taxon>Gammaproteobacteria</taxon>
        <taxon>Enterobacterales</taxon>
        <taxon>Gallaecimonadaceae</taxon>
        <taxon>Gallaecimonas</taxon>
    </lineage>
</organism>
<keyword evidence="1" id="KW-0663">Pyridoxal phosphate</keyword>
<keyword evidence="4" id="KW-1185">Reference proteome</keyword>
<dbReference type="Pfam" id="PF00266">
    <property type="entry name" value="Aminotran_5"/>
    <property type="match status" value="1"/>
</dbReference>
<evidence type="ECO:0000259" key="2">
    <source>
        <dbReference type="Pfam" id="PF00266"/>
    </source>
</evidence>
<feature type="domain" description="Aminotransferase class V" evidence="2">
    <location>
        <begin position="60"/>
        <end position="363"/>
    </location>
</feature>
<dbReference type="AlphaFoldDB" id="A0A3N1P453"/>
<dbReference type="InterPro" id="IPR000192">
    <property type="entry name" value="Aminotrans_V_dom"/>
</dbReference>